<dbReference type="InterPro" id="IPR004964">
    <property type="entry name" value="PhzA_PhzB"/>
</dbReference>
<name>A0A7M2ZKI4_PSEAI</name>
<evidence type="ECO:0008006" key="5">
    <source>
        <dbReference type="Google" id="ProtNLM"/>
    </source>
</evidence>
<dbReference type="Pfam" id="PF03284">
    <property type="entry name" value="PHZA_PHZB"/>
    <property type="match status" value="1"/>
</dbReference>
<gene>
    <name evidence="3" type="ORF">IPC1295_34060</name>
</gene>
<dbReference type="AlphaFoldDB" id="A0A7M2ZKI4"/>
<reference evidence="3 4" key="2">
    <citation type="submission" date="2019-01" db="EMBL/GenBank/DDBJ databases">
        <title>The Pseudomonas aeruginosa pan-genome provides new insights on its population structure, horizontal gene transfer and pathogenicity.</title>
        <authorList>
            <person name="Freschi L."/>
            <person name="Vincent A.T."/>
            <person name="Jeukens J."/>
            <person name="Emond-Rheault J.-G."/>
            <person name="Kukavica-Ibrulj I."/>
            <person name="Dupont M.-J."/>
            <person name="Charette S.J."/>
            <person name="Boyle B."/>
            <person name="Levesque R.C."/>
        </authorList>
    </citation>
    <scope>NUCLEOTIDE SEQUENCE [LARGE SCALE GENOMIC DNA]</scope>
    <source>
        <strain evidence="3 4">PA-W36</strain>
    </source>
</reference>
<evidence type="ECO:0000313" key="3">
    <source>
        <dbReference type="EMBL" id="RPL99606.1"/>
    </source>
</evidence>
<dbReference type="Gene3D" id="3.10.450.50">
    <property type="match status" value="2"/>
</dbReference>
<dbReference type="SUPFAM" id="SSF54427">
    <property type="entry name" value="NTF2-like"/>
    <property type="match status" value="2"/>
</dbReference>
<reference evidence="3 4" key="1">
    <citation type="submission" date="2017-08" db="EMBL/GenBank/DDBJ databases">
        <authorList>
            <person name="Feschi L."/>
            <person name="Jeukens J."/>
            <person name="Emond-Rheault J.-G."/>
            <person name="Kukavica-Ibrulj I."/>
            <person name="Boyle B."/>
            <person name="Levesque R.C."/>
        </authorList>
    </citation>
    <scope>NUCLEOTIDE SEQUENCE [LARGE SCALE GENOMIC DNA]</scope>
    <source>
        <strain evidence="3 4">PA-W36</strain>
    </source>
</reference>
<organism evidence="3 4">
    <name type="scientific">Pseudomonas aeruginosa</name>
    <dbReference type="NCBI Taxonomy" id="287"/>
    <lineage>
        <taxon>Bacteria</taxon>
        <taxon>Pseudomonadati</taxon>
        <taxon>Pseudomonadota</taxon>
        <taxon>Gammaproteobacteria</taxon>
        <taxon>Pseudomonadales</taxon>
        <taxon>Pseudomonadaceae</taxon>
        <taxon>Pseudomonas</taxon>
    </lineage>
</organism>
<dbReference type="EMBL" id="NSNE01000066">
    <property type="protein sequence ID" value="RPL99606.1"/>
    <property type="molecule type" value="Genomic_DNA"/>
</dbReference>
<evidence type="ECO:0000256" key="1">
    <source>
        <dbReference type="ARBA" id="ARBA00009377"/>
    </source>
</evidence>
<comment type="similarity">
    <text evidence="1">Belongs to the PhzA/PhzB family.</text>
</comment>
<dbReference type="GO" id="GO:0017000">
    <property type="term" value="P:antibiotic biosynthetic process"/>
    <property type="evidence" value="ECO:0007669"/>
    <property type="project" value="UniProtKB-KW"/>
</dbReference>
<evidence type="ECO:0000313" key="4">
    <source>
        <dbReference type="Proteomes" id="UP000284767"/>
    </source>
</evidence>
<dbReference type="Proteomes" id="UP000284767">
    <property type="component" value="Unassembled WGS sequence"/>
</dbReference>
<protein>
    <recommendedName>
        <fullName evidence="5">Phenazine biosynthesis protein</fullName>
    </recommendedName>
</protein>
<keyword evidence="2" id="KW-0045">Antibiotic biosynthesis</keyword>
<dbReference type="InterPro" id="IPR032710">
    <property type="entry name" value="NTF2-like_dom_sf"/>
</dbReference>
<accession>A0A7M2ZKI4</accession>
<sequence>MREYQRLKGFTDNLELRRRNRATVEHYMRMKGAERLQRHSLFVEDGCAGNWTTESGEPLVFRGHESLRRLAEWLERCFPDWEWHNVRIFETEDPNHFWVECDGRGKALVPGYPQGYCENHYIHSFELETVVKYMNTKGQDRLRRHELFVEDGCGGLWTTDTGSPIVIRGKDKLAEHAVWSLKCFPDWEWYNIKVFETDDPNHFWVECDGHGKILFPGYPEGYYENHFLHSFELDDGKIKRNREFMNVFQQLRALSIPVPQIKREGIPT</sequence>
<evidence type="ECO:0000256" key="2">
    <source>
        <dbReference type="ARBA" id="ARBA00023194"/>
    </source>
</evidence>
<proteinExistence type="inferred from homology"/>
<comment type="caution">
    <text evidence="3">The sequence shown here is derived from an EMBL/GenBank/DDBJ whole genome shotgun (WGS) entry which is preliminary data.</text>
</comment>